<protein>
    <recommendedName>
        <fullName evidence="5">HTH tetR-type domain-containing protein</fullName>
    </recommendedName>
</protein>
<dbReference type="InterPro" id="IPR039536">
    <property type="entry name" value="TetR_C_Proteobacteria"/>
</dbReference>
<dbReference type="InterPro" id="IPR036271">
    <property type="entry name" value="Tet_transcr_reg_TetR-rel_C_sf"/>
</dbReference>
<dbReference type="InterPro" id="IPR050109">
    <property type="entry name" value="HTH-type_TetR-like_transc_reg"/>
</dbReference>
<dbReference type="Pfam" id="PF00440">
    <property type="entry name" value="TetR_N"/>
    <property type="match status" value="1"/>
</dbReference>
<evidence type="ECO:0000259" key="5">
    <source>
        <dbReference type="PROSITE" id="PS50977"/>
    </source>
</evidence>
<dbReference type="Proteomes" id="UP000056453">
    <property type="component" value="Unassembled WGS sequence"/>
</dbReference>
<feature type="DNA-binding region" description="H-T-H motif" evidence="4">
    <location>
        <begin position="29"/>
        <end position="48"/>
    </location>
</feature>
<reference evidence="6 7" key="1">
    <citation type="submission" date="2015-11" db="EMBL/GenBank/DDBJ databases">
        <title>Expanding the genomic diversity of Burkholderia species for the development of highly accurate diagnostics.</title>
        <authorList>
            <person name="Sahl J."/>
            <person name="Keim P."/>
            <person name="Wagner D."/>
        </authorList>
    </citation>
    <scope>NUCLEOTIDE SEQUENCE [LARGE SCALE GENOMIC DNA]</scope>
    <source>
        <strain evidence="6 7">MSMB1808WGS</strain>
    </source>
</reference>
<dbReference type="GO" id="GO:0000976">
    <property type="term" value="F:transcription cis-regulatory region binding"/>
    <property type="evidence" value="ECO:0007669"/>
    <property type="project" value="TreeGrafter"/>
</dbReference>
<proteinExistence type="predicted"/>
<dbReference type="SUPFAM" id="SSF48498">
    <property type="entry name" value="Tetracyclin repressor-like, C-terminal domain"/>
    <property type="match status" value="1"/>
</dbReference>
<dbReference type="RefSeq" id="WP_059954048.1">
    <property type="nucleotide sequence ID" value="NZ_LPBJ01000047.1"/>
</dbReference>
<sequence length="201" mass="22633">MKTKTEAKRQAILEEAARTFRELGFERTSMAEISARVGGSKATLYNYFASKEELFVEVMSLCTEAEFQAVHAALDKEADNVEEALHRFGVRLLGFLYTAPVQAQRRLTIAEAGRSPMLGRLIYERGVLRSQALVEAFLARAIERGVLKAGLTRVMARHLYALLEAEFLVLFLFLQLSELTEQEIEPATQRAIEVFLAAYRA</sequence>
<evidence type="ECO:0000313" key="6">
    <source>
        <dbReference type="EMBL" id="KVP97927.1"/>
    </source>
</evidence>
<dbReference type="InterPro" id="IPR009057">
    <property type="entry name" value="Homeodomain-like_sf"/>
</dbReference>
<evidence type="ECO:0000313" key="7">
    <source>
        <dbReference type="Proteomes" id="UP000056453"/>
    </source>
</evidence>
<dbReference type="GO" id="GO:0003700">
    <property type="term" value="F:DNA-binding transcription factor activity"/>
    <property type="evidence" value="ECO:0007669"/>
    <property type="project" value="TreeGrafter"/>
</dbReference>
<feature type="domain" description="HTH tetR-type" evidence="5">
    <location>
        <begin position="6"/>
        <end position="66"/>
    </location>
</feature>
<name>A0AAW3MTK9_9BURK</name>
<dbReference type="PRINTS" id="PR00455">
    <property type="entry name" value="HTHTETR"/>
</dbReference>
<dbReference type="SUPFAM" id="SSF46689">
    <property type="entry name" value="Homeodomain-like"/>
    <property type="match status" value="1"/>
</dbReference>
<evidence type="ECO:0000256" key="1">
    <source>
        <dbReference type="ARBA" id="ARBA00023015"/>
    </source>
</evidence>
<dbReference type="EMBL" id="LPBJ01000047">
    <property type="protein sequence ID" value="KVP97927.1"/>
    <property type="molecule type" value="Genomic_DNA"/>
</dbReference>
<dbReference type="PROSITE" id="PS50977">
    <property type="entry name" value="HTH_TETR_2"/>
    <property type="match status" value="1"/>
</dbReference>
<keyword evidence="1" id="KW-0805">Transcription regulation</keyword>
<keyword evidence="3" id="KW-0804">Transcription</keyword>
<evidence type="ECO:0000256" key="4">
    <source>
        <dbReference type="PROSITE-ProRule" id="PRU00335"/>
    </source>
</evidence>
<dbReference type="InterPro" id="IPR001647">
    <property type="entry name" value="HTH_TetR"/>
</dbReference>
<keyword evidence="2 4" id="KW-0238">DNA-binding</keyword>
<dbReference type="Pfam" id="PF14246">
    <property type="entry name" value="TetR_C_7"/>
    <property type="match status" value="1"/>
</dbReference>
<accession>A0AAW3MTK9</accession>
<dbReference type="PANTHER" id="PTHR30055">
    <property type="entry name" value="HTH-TYPE TRANSCRIPTIONAL REGULATOR RUTR"/>
    <property type="match status" value="1"/>
</dbReference>
<organism evidence="6 7">
    <name type="scientific">Burkholderia ubonensis</name>
    <dbReference type="NCBI Taxonomy" id="101571"/>
    <lineage>
        <taxon>Bacteria</taxon>
        <taxon>Pseudomonadati</taxon>
        <taxon>Pseudomonadota</taxon>
        <taxon>Betaproteobacteria</taxon>
        <taxon>Burkholderiales</taxon>
        <taxon>Burkholderiaceae</taxon>
        <taxon>Burkholderia</taxon>
        <taxon>Burkholderia cepacia complex</taxon>
    </lineage>
</organism>
<dbReference type="Gene3D" id="1.10.357.10">
    <property type="entry name" value="Tetracycline Repressor, domain 2"/>
    <property type="match status" value="1"/>
</dbReference>
<keyword evidence="7" id="KW-1185">Reference proteome</keyword>
<gene>
    <name evidence="6" type="ORF">WJ96_04980</name>
</gene>
<comment type="caution">
    <text evidence="6">The sequence shown here is derived from an EMBL/GenBank/DDBJ whole genome shotgun (WGS) entry which is preliminary data.</text>
</comment>
<dbReference type="FunFam" id="1.10.10.60:FF:000141">
    <property type="entry name" value="TetR family transcriptional regulator"/>
    <property type="match status" value="1"/>
</dbReference>
<dbReference type="PANTHER" id="PTHR30055:SF119">
    <property type="entry name" value="NALC"/>
    <property type="match status" value="1"/>
</dbReference>
<evidence type="ECO:0000256" key="3">
    <source>
        <dbReference type="ARBA" id="ARBA00023163"/>
    </source>
</evidence>
<dbReference type="AlphaFoldDB" id="A0AAW3MTK9"/>
<evidence type="ECO:0000256" key="2">
    <source>
        <dbReference type="ARBA" id="ARBA00023125"/>
    </source>
</evidence>